<dbReference type="PANTHER" id="PTHR38323">
    <property type="entry name" value="PROTEIN HEATR9"/>
    <property type="match status" value="1"/>
</dbReference>
<feature type="region of interest" description="Disordered" evidence="1">
    <location>
        <begin position="176"/>
        <end position="195"/>
    </location>
</feature>
<dbReference type="Pfam" id="PF13646">
    <property type="entry name" value="HEAT_2"/>
    <property type="match status" value="1"/>
</dbReference>
<evidence type="ECO:0000313" key="2">
    <source>
        <dbReference type="EMBL" id="KAK2165691.1"/>
    </source>
</evidence>
<sequence length="1105" mass="124958">MAARLKQDCLSERNKWEKTGYHLQMTEFNLSISLMDSQLERIISMSATGGCILYERPPSISSGKSLEQNLVIRRRSDVLLEEQVENVRNIQDALQRVLTDLDHAKTKEEQDFCRSQADELKKRCEEMMLIITKINTELSYARVGLQRALQTGSNINIARKRVNWLEDKMEHLLGKDKQRRPSRAHLKNMTPEDQELVINQFGTSVDYRHSGSRGISEFSSIGAPDLSTGDSSEPQSRHITGGLSTHSSQLEQGRLLPIDLTMGVPAIEITVTSQKRNEMESDYGEKDASTDMVGLPDTRRKWSTVDTKLQPVSETQDWSSSSSSGSSSSSTSSSSLSSTSASASASPALQPTSVSQYVERSEEEGEAGREEEELEERKDASASHQSSEETETSDEESDMAPIFLTEDDVEHQMSRNGTYSHRSRASHVTLKTPAEMLDLYGRREEAPRSPEPDEAMKYWNSEHHRFEFSEYTDVLLNINPLSYHQMGLAVPGTFVDDGKLDQMDITLLSINYYQKQALDKLSLKLNKMYSKVKEASMLSVERQKKKEFGAPTLLQNLEDLVQRESTVDSSQKPGTSKTTAVLQGSREHVTLPPLENDRIGSSFSGRLVYYPKPLSYPEKLPLTRLDVSKQFPPTPQVFSESVPGKDLAAERFVNQRNLYKETKFTSSLFRSKHNKQKKIPEVEKQYEPVIPCQSVSPTGKRTVSLKSTFKMAATTVKLGRAVAKWKDMKPKSGFLDHSGLKWERVKNIVHNSLESENVEERTDAARHLGMLKCGDAMVNYALKVRLQKDPETRVVYESAKSLISLGCWDEEVVEKLIHFLKIGNSNIRIDLLRTIKNGKNAHYVDKRLNNFLTLIKIISILCMNPNPEDELSFQAAVCLGKLCVVDSNAVAKLRMVMETTTNTHDRAQALTILVHQMNEHDPITVRAVLDQLRHSPAWKHRKEAAKHLIIIGGRHIRDNRQVEDTFELLLRRLWDEPNQEVRQEVAKALAAQELYARACEKVEKCLSDSDENIRAQAVISIGTLGMKAERIIRSLLEMMELDSSDYVRLLILRTFGVLNCTDKRLLRLLRDKEKGDGPLARESKKILECLTNSARNGKNSKNRKT</sequence>
<feature type="region of interest" description="Disordered" evidence="1">
    <location>
        <begin position="209"/>
        <end position="250"/>
    </location>
</feature>
<name>A0AAD9K6B7_9ANNE</name>
<feature type="compositionally biased region" description="Acidic residues" evidence="1">
    <location>
        <begin position="361"/>
        <end position="374"/>
    </location>
</feature>
<feature type="compositionally biased region" description="Low complexity" evidence="1">
    <location>
        <begin position="319"/>
        <end position="346"/>
    </location>
</feature>
<feature type="compositionally biased region" description="Polar residues" evidence="1">
    <location>
        <begin position="304"/>
        <end position="318"/>
    </location>
</feature>
<reference evidence="2" key="1">
    <citation type="journal article" date="2023" name="Mol. Biol. Evol.">
        <title>Third-Generation Sequencing Reveals the Adaptive Role of the Epigenome in Three Deep-Sea Polychaetes.</title>
        <authorList>
            <person name="Perez M."/>
            <person name="Aroh O."/>
            <person name="Sun Y."/>
            <person name="Lan Y."/>
            <person name="Juniper S.K."/>
            <person name="Young C.R."/>
            <person name="Angers B."/>
            <person name="Qian P.Y."/>
        </authorList>
    </citation>
    <scope>NUCLEOTIDE SEQUENCE</scope>
    <source>
        <strain evidence="2">P08H-3</strain>
    </source>
</reference>
<evidence type="ECO:0000256" key="1">
    <source>
        <dbReference type="SAM" id="MobiDB-lite"/>
    </source>
</evidence>
<feature type="compositionally biased region" description="Polar residues" evidence="1">
    <location>
        <begin position="228"/>
        <end position="250"/>
    </location>
</feature>
<gene>
    <name evidence="2" type="ORF">LSH36_46g02044</name>
</gene>
<dbReference type="AlphaFoldDB" id="A0AAD9K6B7"/>
<accession>A0AAD9K6B7</accession>
<dbReference type="Gene3D" id="1.25.10.10">
    <property type="entry name" value="Leucine-rich Repeat Variant"/>
    <property type="match status" value="2"/>
</dbReference>
<comment type="caution">
    <text evidence="2">The sequence shown here is derived from an EMBL/GenBank/DDBJ whole genome shotgun (WGS) entry which is preliminary data.</text>
</comment>
<dbReference type="SUPFAM" id="SSF48371">
    <property type="entry name" value="ARM repeat"/>
    <property type="match status" value="1"/>
</dbReference>
<dbReference type="InterPro" id="IPR052873">
    <property type="entry name" value="HEATR9"/>
</dbReference>
<feature type="compositionally biased region" description="Polar residues" evidence="1">
    <location>
        <begin position="347"/>
        <end position="358"/>
    </location>
</feature>
<dbReference type="Proteomes" id="UP001208570">
    <property type="component" value="Unassembled WGS sequence"/>
</dbReference>
<feature type="compositionally biased region" description="Basic and acidic residues" evidence="1">
    <location>
        <begin position="275"/>
        <end position="289"/>
    </location>
</feature>
<proteinExistence type="predicted"/>
<dbReference type="InterPro" id="IPR016024">
    <property type="entry name" value="ARM-type_fold"/>
</dbReference>
<feature type="compositionally biased region" description="Basic residues" evidence="1">
    <location>
        <begin position="177"/>
        <end position="186"/>
    </location>
</feature>
<organism evidence="2 3">
    <name type="scientific">Paralvinella palmiformis</name>
    <dbReference type="NCBI Taxonomy" id="53620"/>
    <lineage>
        <taxon>Eukaryota</taxon>
        <taxon>Metazoa</taxon>
        <taxon>Spiralia</taxon>
        <taxon>Lophotrochozoa</taxon>
        <taxon>Annelida</taxon>
        <taxon>Polychaeta</taxon>
        <taxon>Sedentaria</taxon>
        <taxon>Canalipalpata</taxon>
        <taxon>Terebellida</taxon>
        <taxon>Terebelliformia</taxon>
        <taxon>Alvinellidae</taxon>
        <taxon>Paralvinella</taxon>
    </lineage>
</organism>
<feature type="region of interest" description="Disordered" evidence="1">
    <location>
        <begin position="273"/>
        <end position="400"/>
    </location>
</feature>
<protein>
    <submittedName>
        <fullName evidence="2">Uncharacterized protein</fullName>
    </submittedName>
</protein>
<keyword evidence="3" id="KW-1185">Reference proteome</keyword>
<dbReference type="InterPro" id="IPR011989">
    <property type="entry name" value="ARM-like"/>
</dbReference>
<dbReference type="EMBL" id="JAODUP010000046">
    <property type="protein sequence ID" value="KAK2165691.1"/>
    <property type="molecule type" value="Genomic_DNA"/>
</dbReference>
<evidence type="ECO:0000313" key="3">
    <source>
        <dbReference type="Proteomes" id="UP001208570"/>
    </source>
</evidence>
<dbReference type="PANTHER" id="PTHR38323:SF1">
    <property type="entry name" value="PROTEIN HEATR9"/>
    <property type="match status" value="1"/>
</dbReference>
<feature type="compositionally biased region" description="Acidic residues" evidence="1">
    <location>
        <begin position="388"/>
        <end position="398"/>
    </location>
</feature>